<evidence type="ECO:0000313" key="3">
    <source>
        <dbReference type="EMBL" id="KAL0955422.1"/>
    </source>
</evidence>
<sequence>MVRTSSTLIVVIVAINSAFALATPLTANPLFNDPIKASDLVANDNSLEARAPSGAGERLEARRTAPAPSTWQTNAKSVGKTFGPAVLGAILGPAITKLLNQRDLEELEERANWKSIAQNWGPLGLGVGAPVIDKVLNGRELSSGHELEGRAMNAAAWKSIGKTFGPAVAGAVLGPVVTKLLSRRELEELEARANWKSIAQNWGPLALGLGAPLIDKILHGRELDSDDFNIVARSLDADSEIEARAANWKTIGKTFGPAAAGAVIGPIVSKLLNGRDADSMQWDTIREALVTRDLKDMMLEL</sequence>
<keyword evidence="4" id="KW-1185">Reference proteome</keyword>
<comment type="caution">
    <text evidence="3">The sequence shown here is derived from an EMBL/GenBank/DDBJ whole genome shotgun (WGS) entry which is preliminary data.</text>
</comment>
<evidence type="ECO:0000256" key="1">
    <source>
        <dbReference type="SAM" id="MobiDB-lite"/>
    </source>
</evidence>
<feature type="compositionally biased region" description="Polar residues" evidence="1">
    <location>
        <begin position="67"/>
        <end position="76"/>
    </location>
</feature>
<evidence type="ECO:0000256" key="2">
    <source>
        <dbReference type="SAM" id="SignalP"/>
    </source>
</evidence>
<accession>A0ABR3JI98</accession>
<dbReference type="EMBL" id="JASNQZ010000006">
    <property type="protein sequence ID" value="KAL0955422.1"/>
    <property type="molecule type" value="Genomic_DNA"/>
</dbReference>
<feature type="signal peptide" evidence="2">
    <location>
        <begin position="1"/>
        <end position="22"/>
    </location>
</feature>
<keyword evidence="2" id="KW-0732">Signal</keyword>
<gene>
    <name evidence="3" type="ORF">HGRIS_001668</name>
</gene>
<reference evidence="4" key="1">
    <citation type="submission" date="2024-06" db="EMBL/GenBank/DDBJ databases">
        <title>Multi-omics analyses provide insights into the biosynthesis of the anticancer antibiotic pleurotin in Hohenbuehelia grisea.</title>
        <authorList>
            <person name="Weaver J.A."/>
            <person name="Alberti F."/>
        </authorList>
    </citation>
    <scope>NUCLEOTIDE SEQUENCE [LARGE SCALE GENOMIC DNA]</scope>
    <source>
        <strain evidence="4">T-177</strain>
    </source>
</reference>
<feature type="chain" id="PRO_5047287442" evidence="2">
    <location>
        <begin position="23"/>
        <end position="301"/>
    </location>
</feature>
<dbReference type="Proteomes" id="UP001556367">
    <property type="component" value="Unassembled WGS sequence"/>
</dbReference>
<name>A0ABR3JI98_9AGAR</name>
<evidence type="ECO:0000313" key="4">
    <source>
        <dbReference type="Proteomes" id="UP001556367"/>
    </source>
</evidence>
<feature type="region of interest" description="Disordered" evidence="1">
    <location>
        <begin position="49"/>
        <end position="76"/>
    </location>
</feature>
<protein>
    <submittedName>
        <fullName evidence="3">Uncharacterized protein</fullName>
    </submittedName>
</protein>
<organism evidence="3 4">
    <name type="scientific">Hohenbuehelia grisea</name>
    <dbReference type="NCBI Taxonomy" id="104357"/>
    <lineage>
        <taxon>Eukaryota</taxon>
        <taxon>Fungi</taxon>
        <taxon>Dikarya</taxon>
        <taxon>Basidiomycota</taxon>
        <taxon>Agaricomycotina</taxon>
        <taxon>Agaricomycetes</taxon>
        <taxon>Agaricomycetidae</taxon>
        <taxon>Agaricales</taxon>
        <taxon>Pleurotineae</taxon>
        <taxon>Pleurotaceae</taxon>
        <taxon>Hohenbuehelia</taxon>
    </lineage>
</organism>
<proteinExistence type="predicted"/>